<dbReference type="InterPro" id="IPR036514">
    <property type="entry name" value="SGNH_hydro_sf"/>
</dbReference>
<organism evidence="3 4">
    <name type="scientific">Gallintestinimicrobium propionicum</name>
    <dbReference type="NCBI Taxonomy" id="2981770"/>
    <lineage>
        <taxon>Bacteria</taxon>
        <taxon>Bacillati</taxon>
        <taxon>Bacillota</taxon>
        <taxon>Clostridia</taxon>
        <taxon>Lachnospirales</taxon>
        <taxon>Lachnospiraceae</taxon>
        <taxon>Gallintestinimicrobium</taxon>
    </lineage>
</organism>
<keyword evidence="1" id="KW-0175">Coiled coil</keyword>
<keyword evidence="4" id="KW-1185">Reference proteome</keyword>
<dbReference type="Proteomes" id="UP001199355">
    <property type="component" value="Unassembled WGS sequence"/>
</dbReference>
<accession>A0AAE3DM97</accession>
<gene>
    <name evidence="3" type="ORF">LKD45_05770</name>
</gene>
<protein>
    <recommendedName>
        <fullName evidence="5">SGNH hydrolase-type esterase domain-containing protein</fullName>
    </recommendedName>
</protein>
<feature type="coiled-coil region" evidence="1">
    <location>
        <begin position="119"/>
        <end position="189"/>
    </location>
</feature>
<dbReference type="AlphaFoldDB" id="A0AAE3DM97"/>
<evidence type="ECO:0000256" key="2">
    <source>
        <dbReference type="SAM" id="SignalP"/>
    </source>
</evidence>
<reference evidence="3 4" key="1">
    <citation type="submission" date="2021-10" db="EMBL/GenBank/DDBJ databases">
        <title>Anaerobic single-cell dispensing facilitates the cultivation of human gut bacteria.</title>
        <authorList>
            <person name="Afrizal A."/>
        </authorList>
    </citation>
    <scope>NUCLEOTIDE SEQUENCE [LARGE SCALE GENOMIC DNA]</scope>
    <source>
        <strain evidence="3 4">CLA-AA-H244</strain>
    </source>
</reference>
<proteinExistence type="predicted"/>
<dbReference type="RefSeq" id="WP_308727982.1">
    <property type="nucleotide sequence ID" value="NZ_JAJEQF010000010.1"/>
</dbReference>
<feature type="signal peptide" evidence="2">
    <location>
        <begin position="1"/>
        <end position="38"/>
    </location>
</feature>
<evidence type="ECO:0008006" key="5">
    <source>
        <dbReference type="Google" id="ProtNLM"/>
    </source>
</evidence>
<dbReference type="SUPFAM" id="SSF52266">
    <property type="entry name" value="SGNH hydrolase"/>
    <property type="match status" value="1"/>
</dbReference>
<sequence>MEKRVKIRKTVFGGAIARICCLALCLCLGLSISMTAQAASGKKVTPVTMAAVVGEEKTVTQQADKTSAALGILPAGTTVNVCGQTGSGKSGMYQIVYGNAIGYITQAACQSISVDEAMTAALAAQAEAVKQQVAQAEAAAAALAAQQAALAQQAAMQQAAMQQAAAQQAALAQAQAAAQQAALAQAQAASIPAGSGNVIFVGDSRTGQMANAVGGTAAWPGTAFVACFGGGVDWLSTAQAKKDVDQYVTPGSVIILNYGVNDLSRHNDYITTINRYAQDWISKGATVYFASVGPVGENEYGKRNWAVEYFNNQLNNRLDARIGRLNLYVFLTGSGYTTQADGLHYDGATYAAMFRFLMQSIGRI</sequence>
<comment type="caution">
    <text evidence="3">The sequence shown here is derived from an EMBL/GenBank/DDBJ whole genome shotgun (WGS) entry which is preliminary data.</text>
</comment>
<dbReference type="Gene3D" id="3.40.50.1110">
    <property type="entry name" value="SGNH hydrolase"/>
    <property type="match status" value="1"/>
</dbReference>
<name>A0AAE3DM97_9FIRM</name>
<evidence type="ECO:0000313" key="4">
    <source>
        <dbReference type="Proteomes" id="UP001199355"/>
    </source>
</evidence>
<dbReference type="EMBL" id="JAJEQF010000010">
    <property type="protein sequence ID" value="MCC2167207.1"/>
    <property type="molecule type" value="Genomic_DNA"/>
</dbReference>
<feature type="chain" id="PRO_5042260525" description="SGNH hydrolase-type esterase domain-containing protein" evidence="2">
    <location>
        <begin position="39"/>
        <end position="364"/>
    </location>
</feature>
<keyword evidence="2" id="KW-0732">Signal</keyword>
<evidence type="ECO:0000256" key="1">
    <source>
        <dbReference type="SAM" id="Coils"/>
    </source>
</evidence>
<evidence type="ECO:0000313" key="3">
    <source>
        <dbReference type="EMBL" id="MCC2167207.1"/>
    </source>
</evidence>